<accession>A0A0D3JYF5</accession>
<dbReference type="Proteomes" id="UP000013827">
    <property type="component" value="Unassembled WGS sequence"/>
</dbReference>
<reference evidence="9" key="1">
    <citation type="journal article" date="2013" name="Nature">
        <title>Pan genome of the phytoplankton Emiliania underpins its global distribution.</title>
        <authorList>
            <person name="Read B.A."/>
            <person name="Kegel J."/>
            <person name="Klute M.J."/>
            <person name="Kuo A."/>
            <person name="Lefebvre S.C."/>
            <person name="Maumus F."/>
            <person name="Mayer C."/>
            <person name="Miller J."/>
            <person name="Monier A."/>
            <person name="Salamov A."/>
            <person name="Young J."/>
            <person name="Aguilar M."/>
            <person name="Claverie J.M."/>
            <person name="Frickenhaus S."/>
            <person name="Gonzalez K."/>
            <person name="Herman E.K."/>
            <person name="Lin Y.C."/>
            <person name="Napier J."/>
            <person name="Ogata H."/>
            <person name="Sarno A.F."/>
            <person name="Shmutz J."/>
            <person name="Schroeder D."/>
            <person name="de Vargas C."/>
            <person name="Verret F."/>
            <person name="von Dassow P."/>
            <person name="Valentin K."/>
            <person name="Van de Peer Y."/>
            <person name="Wheeler G."/>
            <person name="Dacks J.B."/>
            <person name="Delwiche C.F."/>
            <person name="Dyhrman S.T."/>
            <person name="Glockner G."/>
            <person name="John U."/>
            <person name="Richards T."/>
            <person name="Worden A.Z."/>
            <person name="Zhang X."/>
            <person name="Grigoriev I.V."/>
            <person name="Allen A.E."/>
            <person name="Bidle K."/>
            <person name="Borodovsky M."/>
            <person name="Bowler C."/>
            <person name="Brownlee C."/>
            <person name="Cock J.M."/>
            <person name="Elias M."/>
            <person name="Gladyshev V.N."/>
            <person name="Groth M."/>
            <person name="Guda C."/>
            <person name="Hadaegh A."/>
            <person name="Iglesias-Rodriguez M.D."/>
            <person name="Jenkins J."/>
            <person name="Jones B.M."/>
            <person name="Lawson T."/>
            <person name="Leese F."/>
            <person name="Lindquist E."/>
            <person name="Lobanov A."/>
            <person name="Lomsadze A."/>
            <person name="Malik S.B."/>
            <person name="Marsh M.E."/>
            <person name="Mackinder L."/>
            <person name="Mock T."/>
            <person name="Mueller-Roeber B."/>
            <person name="Pagarete A."/>
            <person name="Parker M."/>
            <person name="Probert I."/>
            <person name="Quesneville H."/>
            <person name="Raines C."/>
            <person name="Rensing S.A."/>
            <person name="Riano-Pachon D.M."/>
            <person name="Richier S."/>
            <person name="Rokitta S."/>
            <person name="Shiraiwa Y."/>
            <person name="Soanes D.M."/>
            <person name="van der Giezen M."/>
            <person name="Wahlund T.M."/>
            <person name="Williams B."/>
            <person name="Wilson W."/>
            <person name="Wolfe G."/>
            <person name="Wurch L.L."/>
        </authorList>
    </citation>
    <scope>NUCLEOTIDE SEQUENCE</scope>
</reference>
<dbReference type="InterPro" id="IPR028427">
    <property type="entry name" value="Met_Sox_Rdtase_MsrB"/>
</dbReference>
<evidence type="ECO:0000256" key="2">
    <source>
        <dbReference type="ARBA" id="ARBA00022723"/>
    </source>
</evidence>
<keyword evidence="3 6" id="KW-0862">Zinc</keyword>
<sequence length="132" mass="14584">MAAPDLRLPDSEWRARLSAREYEVLRREGTEPAWSHEFNALEEEGVFTCAACATPLFRSQEKFDSGSGWPSFWAPAGDDAVITSVDFKLGLPRTEVRCAACDGHLGHVFSDGPRPTGRRYCMNGVAMRFSAA</sequence>
<evidence type="ECO:0000256" key="6">
    <source>
        <dbReference type="RuleBase" id="RU365044"/>
    </source>
</evidence>
<dbReference type="GeneID" id="17274086"/>
<comment type="similarity">
    <text evidence="1 6">Belongs to the MsrB Met sulfoxide reductase family.</text>
</comment>
<dbReference type="AlphaFoldDB" id="A0A0D3JYF5"/>
<proteinExistence type="inferred from homology"/>
<dbReference type="GO" id="GO:0030091">
    <property type="term" value="P:protein repair"/>
    <property type="evidence" value="ECO:0007669"/>
    <property type="project" value="InterPro"/>
</dbReference>
<dbReference type="Pfam" id="PF01641">
    <property type="entry name" value="SelR"/>
    <property type="match status" value="1"/>
</dbReference>
<dbReference type="OMA" id="YDETTDW"/>
<dbReference type="EC" id="1.8.4.12" evidence="6"/>
<organism evidence="8 9">
    <name type="scientific">Emiliania huxleyi (strain CCMP1516)</name>
    <dbReference type="NCBI Taxonomy" id="280463"/>
    <lineage>
        <taxon>Eukaryota</taxon>
        <taxon>Haptista</taxon>
        <taxon>Haptophyta</taxon>
        <taxon>Prymnesiophyceae</taxon>
        <taxon>Isochrysidales</taxon>
        <taxon>Noelaerhabdaceae</taxon>
        <taxon>Emiliania</taxon>
    </lineage>
</organism>
<evidence type="ECO:0000256" key="3">
    <source>
        <dbReference type="ARBA" id="ARBA00022833"/>
    </source>
</evidence>
<keyword evidence="9" id="KW-1185">Reference proteome</keyword>
<dbReference type="InterPro" id="IPR011057">
    <property type="entry name" value="Mss4-like_sf"/>
</dbReference>
<evidence type="ECO:0000256" key="5">
    <source>
        <dbReference type="ARBA" id="ARBA00048488"/>
    </source>
</evidence>
<reference evidence="8" key="2">
    <citation type="submission" date="2024-10" db="UniProtKB">
        <authorList>
            <consortium name="EnsemblProtists"/>
        </authorList>
    </citation>
    <scope>IDENTIFICATION</scope>
</reference>
<dbReference type="GO" id="GO:0033743">
    <property type="term" value="F:peptide-methionine (R)-S-oxide reductase activity"/>
    <property type="evidence" value="ECO:0007669"/>
    <property type="project" value="UniProtKB-EC"/>
</dbReference>
<dbReference type="FunFam" id="2.170.150.20:FF:000001">
    <property type="entry name" value="Peptide methionine sulfoxide reductase MsrB"/>
    <property type="match status" value="1"/>
</dbReference>
<comment type="catalytic activity">
    <reaction evidence="5 6">
        <text>L-methionyl-[protein] + [thioredoxin]-disulfide + H2O = L-methionyl-(R)-S-oxide-[protein] + [thioredoxin]-dithiol</text>
        <dbReference type="Rhea" id="RHEA:24164"/>
        <dbReference type="Rhea" id="RHEA-COMP:10698"/>
        <dbReference type="Rhea" id="RHEA-COMP:10700"/>
        <dbReference type="Rhea" id="RHEA-COMP:12313"/>
        <dbReference type="Rhea" id="RHEA-COMP:12314"/>
        <dbReference type="ChEBI" id="CHEBI:15377"/>
        <dbReference type="ChEBI" id="CHEBI:16044"/>
        <dbReference type="ChEBI" id="CHEBI:29950"/>
        <dbReference type="ChEBI" id="CHEBI:45764"/>
        <dbReference type="ChEBI" id="CHEBI:50058"/>
        <dbReference type="EC" id="1.8.4.12"/>
    </reaction>
</comment>
<evidence type="ECO:0000259" key="7">
    <source>
        <dbReference type="PROSITE" id="PS51790"/>
    </source>
</evidence>
<name>A0A0D3JYF5_EMIH1</name>
<dbReference type="InterPro" id="IPR002579">
    <property type="entry name" value="Met_Sox_Rdtase_MsrB_dom"/>
</dbReference>
<dbReference type="PANTHER" id="PTHR10173">
    <property type="entry name" value="METHIONINE SULFOXIDE REDUCTASE"/>
    <property type="match status" value="1"/>
</dbReference>
<feature type="domain" description="MsrB" evidence="7">
    <location>
        <begin position="10"/>
        <end position="132"/>
    </location>
</feature>
<keyword evidence="4 6" id="KW-0560">Oxidoreductase</keyword>
<dbReference type="RefSeq" id="XP_005780969.1">
    <property type="nucleotide sequence ID" value="XM_005780912.1"/>
</dbReference>
<dbReference type="PaxDb" id="2903-EOD28540"/>
<dbReference type="GO" id="GO:0046872">
    <property type="term" value="F:metal ion binding"/>
    <property type="evidence" value="ECO:0007669"/>
    <property type="project" value="UniProtKB-KW"/>
</dbReference>
<dbReference type="Gene3D" id="2.170.150.20">
    <property type="entry name" value="Peptide methionine sulfoxide reductase"/>
    <property type="match status" value="1"/>
</dbReference>
<dbReference type="KEGG" id="ehx:EMIHUDRAFT_64218"/>
<evidence type="ECO:0000256" key="4">
    <source>
        <dbReference type="ARBA" id="ARBA00023002"/>
    </source>
</evidence>
<dbReference type="GO" id="GO:0005737">
    <property type="term" value="C:cytoplasm"/>
    <property type="evidence" value="ECO:0007669"/>
    <property type="project" value="TreeGrafter"/>
</dbReference>
<evidence type="ECO:0000313" key="9">
    <source>
        <dbReference type="Proteomes" id="UP000013827"/>
    </source>
</evidence>
<protein>
    <recommendedName>
        <fullName evidence="6">Peptide-methionine (R)-S-oxide reductase</fullName>
        <ecNumber evidence="6">1.8.4.12</ecNumber>
    </recommendedName>
</protein>
<evidence type="ECO:0000256" key="1">
    <source>
        <dbReference type="ARBA" id="ARBA00007174"/>
    </source>
</evidence>
<dbReference type="eggNOG" id="KOG0856">
    <property type="taxonomic scope" value="Eukaryota"/>
</dbReference>
<dbReference type="EnsemblProtists" id="EOD28540">
    <property type="protein sequence ID" value="EOD28540"/>
    <property type="gene ID" value="EMIHUDRAFT_64218"/>
</dbReference>
<dbReference type="SUPFAM" id="SSF51316">
    <property type="entry name" value="Mss4-like"/>
    <property type="match status" value="1"/>
</dbReference>
<dbReference type="PROSITE" id="PS51790">
    <property type="entry name" value="MSRB"/>
    <property type="match status" value="1"/>
</dbReference>
<keyword evidence="2 6" id="KW-0479">Metal-binding</keyword>
<dbReference type="STRING" id="2903.R1EPK6"/>
<dbReference type="HOGENOM" id="CLU_031040_8_5_1"/>
<dbReference type="NCBIfam" id="TIGR00357">
    <property type="entry name" value="peptide-methionine (R)-S-oxide reductase MsrB"/>
    <property type="match status" value="1"/>
</dbReference>
<dbReference type="GO" id="GO:0006979">
    <property type="term" value="P:response to oxidative stress"/>
    <property type="evidence" value="ECO:0007669"/>
    <property type="project" value="InterPro"/>
</dbReference>
<dbReference type="PANTHER" id="PTHR10173:SF57">
    <property type="entry name" value="PEPTIDE-METHIONINE (R)-S-OXIDE REDUCTASE"/>
    <property type="match status" value="1"/>
</dbReference>
<evidence type="ECO:0000313" key="8">
    <source>
        <dbReference type="EnsemblProtists" id="EOD28540"/>
    </source>
</evidence>
<comment type="cofactor">
    <cofactor evidence="6">
        <name>Zn(2+)</name>
        <dbReference type="ChEBI" id="CHEBI:29105"/>
    </cofactor>
    <text evidence="6">Binds 1 zinc ion per subunit.</text>
</comment>